<evidence type="ECO:0008006" key="5">
    <source>
        <dbReference type="Google" id="ProtNLM"/>
    </source>
</evidence>
<gene>
    <name evidence="3" type="ORF">ENSA5_47900</name>
</gene>
<feature type="transmembrane region" description="Helical" evidence="2">
    <location>
        <begin position="479"/>
        <end position="499"/>
    </location>
</feature>
<keyword evidence="4" id="KW-1185">Reference proteome</keyword>
<keyword evidence="2" id="KW-0472">Membrane</keyword>
<organism evidence="3 4">
    <name type="scientific">Enhygromyxa salina</name>
    <dbReference type="NCBI Taxonomy" id="215803"/>
    <lineage>
        <taxon>Bacteria</taxon>
        <taxon>Pseudomonadati</taxon>
        <taxon>Myxococcota</taxon>
        <taxon>Polyangia</taxon>
        <taxon>Nannocystales</taxon>
        <taxon>Nannocystaceae</taxon>
        <taxon>Enhygromyxa</taxon>
    </lineage>
</organism>
<feature type="transmembrane region" description="Helical" evidence="2">
    <location>
        <begin position="535"/>
        <end position="553"/>
    </location>
</feature>
<feature type="transmembrane region" description="Helical" evidence="2">
    <location>
        <begin position="12"/>
        <end position="32"/>
    </location>
</feature>
<feature type="compositionally biased region" description="Basic and acidic residues" evidence="1">
    <location>
        <begin position="74"/>
        <end position="84"/>
    </location>
</feature>
<name>A0A2S9XIA3_9BACT</name>
<dbReference type="PANTHER" id="PTHR34219:SF3">
    <property type="entry name" value="BLL7967 PROTEIN"/>
    <property type="match status" value="1"/>
</dbReference>
<evidence type="ECO:0000256" key="2">
    <source>
        <dbReference type="SAM" id="Phobius"/>
    </source>
</evidence>
<feature type="transmembrane region" description="Helical" evidence="2">
    <location>
        <begin position="438"/>
        <end position="458"/>
    </location>
</feature>
<sequence>MSTESRGPRRGRRALVVVLTGALACLGSWLIARSWPAPAVERATLASLAFVPLWSGLALAGLALLRRAPQRRSPRSESSRDSARSRPARPGHGRRSLFALHRSLGGTLAVVAILVFGSGVGAVLDRALASWQLRADATQAVAPASDQALDEALAELLRQHPELGAGDLALHPAGAGHPWIQADFFDSDRELVRVELDPETGAERGRGQGPLWILRELHRRLLIQPVLGELALGVVGFGLGLVLLSGLATRRWLRPRTRAATHKRAPLTMRAHQWLGLGLLPVATLWAWTGALLGLTLIIVPIVGGAAYGGDRNALMHEVLAVDRPPLDEGSATLAPTRLRELVASGACPAIREQLPDAELHRILIHHPTQASARIRVDLEGRGLLARASFTVDASGELLDCRSLPRAGIGLQSFMASVALHYGEWDTPGLSRRVVDGAYLLLGAGLVALAWLGGCLLARRRARDGDARGALYLRRTLSCAGLGLAALVVGLALLSRIPGLARSEPAALLSAGLISGAVVLWMFTGDLSSRRRGLLFALAIGLGLIPLLGYFVADVAPTSVDVLAALAGIGLGLLGRRS</sequence>
<dbReference type="RefSeq" id="WP_181198082.1">
    <property type="nucleotide sequence ID" value="NZ_PVNK01000207.1"/>
</dbReference>
<dbReference type="Proteomes" id="UP000237968">
    <property type="component" value="Unassembled WGS sequence"/>
</dbReference>
<protein>
    <recommendedName>
        <fullName evidence="5">PepSY-associated TM helix</fullName>
    </recommendedName>
</protein>
<keyword evidence="2" id="KW-0812">Transmembrane</keyword>
<evidence type="ECO:0000256" key="1">
    <source>
        <dbReference type="SAM" id="MobiDB-lite"/>
    </source>
</evidence>
<feature type="transmembrane region" description="Helical" evidence="2">
    <location>
        <begin position="44"/>
        <end position="65"/>
    </location>
</feature>
<accession>A0A2S9XIA3</accession>
<feature type="transmembrane region" description="Helical" evidence="2">
    <location>
        <begin position="230"/>
        <end position="253"/>
    </location>
</feature>
<reference evidence="3 4" key="1">
    <citation type="submission" date="2018-03" db="EMBL/GenBank/DDBJ databases">
        <title>Draft Genome Sequences of the Obligatory Marine Myxobacteria Enhygromyxa salina SWB005.</title>
        <authorList>
            <person name="Poehlein A."/>
            <person name="Moghaddam J.A."/>
            <person name="Harms H."/>
            <person name="Alanjari M."/>
            <person name="Koenig G.M."/>
            <person name="Daniel R."/>
            <person name="Schaeberle T.F."/>
        </authorList>
    </citation>
    <scope>NUCLEOTIDE SEQUENCE [LARGE SCALE GENOMIC DNA]</scope>
    <source>
        <strain evidence="3 4">SWB005</strain>
    </source>
</reference>
<proteinExistence type="predicted"/>
<evidence type="ECO:0000313" key="4">
    <source>
        <dbReference type="Proteomes" id="UP000237968"/>
    </source>
</evidence>
<feature type="transmembrane region" description="Helical" evidence="2">
    <location>
        <begin position="505"/>
        <end position="523"/>
    </location>
</feature>
<keyword evidence="2" id="KW-1133">Transmembrane helix</keyword>
<dbReference type="Pfam" id="PF03929">
    <property type="entry name" value="PepSY_TM"/>
    <property type="match status" value="1"/>
</dbReference>
<dbReference type="AlphaFoldDB" id="A0A2S9XIA3"/>
<dbReference type="PANTHER" id="PTHR34219">
    <property type="entry name" value="IRON-REGULATED INNER MEMBRANE PROTEIN-RELATED"/>
    <property type="match status" value="1"/>
</dbReference>
<evidence type="ECO:0000313" key="3">
    <source>
        <dbReference type="EMBL" id="PRP92609.1"/>
    </source>
</evidence>
<feature type="transmembrane region" description="Helical" evidence="2">
    <location>
        <begin position="104"/>
        <end position="124"/>
    </location>
</feature>
<dbReference type="PROSITE" id="PS51257">
    <property type="entry name" value="PROKAR_LIPOPROTEIN"/>
    <property type="match status" value="1"/>
</dbReference>
<feature type="region of interest" description="Disordered" evidence="1">
    <location>
        <begin position="70"/>
        <end position="93"/>
    </location>
</feature>
<comment type="caution">
    <text evidence="3">The sequence shown here is derived from an EMBL/GenBank/DDBJ whole genome shotgun (WGS) entry which is preliminary data.</text>
</comment>
<feature type="transmembrane region" description="Helical" evidence="2">
    <location>
        <begin position="274"/>
        <end position="303"/>
    </location>
</feature>
<feature type="transmembrane region" description="Helical" evidence="2">
    <location>
        <begin position="559"/>
        <end position="575"/>
    </location>
</feature>
<dbReference type="EMBL" id="PVNK01000207">
    <property type="protein sequence ID" value="PRP92609.1"/>
    <property type="molecule type" value="Genomic_DNA"/>
</dbReference>
<dbReference type="InterPro" id="IPR005625">
    <property type="entry name" value="PepSY-ass_TM"/>
</dbReference>